<dbReference type="SUPFAM" id="SSF53335">
    <property type="entry name" value="S-adenosyl-L-methionine-dependent methyltransferases"/>
    <property type="match status" value="1"/>
</dbReference>
<accession>A0A0F9IZQ9</accession>
<evidence type="ECO:0000313" key="1">
    <source>
        <dbReference type="EMBL" id="KKL92512.1"/>
    </source>
</evidence>
<dbReference type="EMBL" id="LAZR01019444">
    <property type="protein sequence ID" value="KKL92512.1"/>
    <property type="molecule type" value="Genomic_DNA"/>
</dbReference>
<protein>
    <recommendedName>
        <fullName evidence="2">Methyltransferase domain-containing protein</fullName>
    </recommendedName>
</protein>
<feature type="non-terminal residue" evidence="1">
    <location>
        <position position="1"/>
    </location>
</feature>
<gene>
    <name evidence="1" type="ORF">LCGC14_1883980</name>
</gene>
<dbReference type="CDD" id="cd02440">
    <property type="entry name" value="AdoMet_MTases"/>
    <property type="match status" value="1"/>
</dbReference>
<evidence type="ECO:0008006" key="2">
    <source>
        <dbReference type="Google" id="ProtNLM"/>
    </source>
</evidence>
<sequence>GIFYWFTTLKDIPKELFGKYVKGKRFLDIGCGDGRMITMAMMYGAKKYAGVELDEKFIKSSPMRRYIKKGDFRDIDFSNYDVLYYFLGGVENIPLDHKGEPELIECLKKFEGTLIVYYRKVSHRLQKFHDNLIKEGFKEIDNLRYFRIYRRSTNEK</sequence>
<proteinExistence type="predicted"/>
<dbReference type="Gene3D" id="3.40.50.150">
    <property type="entry name" value="Vaccinia Virus protein VP39"/>
    <property type="match status" value="1"/>
</dbReference>
<reference evidence="1" key="1">
    <citation type="journal article" date="2015" name="Nature">
        <title>Complex archaea that bridge the gap between prokaryotes and eukaryotes.</title>
        <authorList>
            <person name="Spang A."/>
            <person name="Saw J.H."/>
            <person name="Jorgensen S.L."/>
            <person name="Zaremba-Niedzwiedzka K."/>
            <person name="Martijn J."/>
            <person name="Lind A.E."/>
            <person name="van Eijk R."/>
            <person name="Schleper C."/>
            <person name="Guy L."/>
            <person name="Ettema T.J."/>
        </authorList>
    </citation>
    <scope>NUCLEOTIDE SEQUENCE</scope>
</reference>
<name>A0A0F9IZQ9_9ZZZZ</name>
<dbReference type="InterPro" id="IPR029063">
    <property type="entry name" value="SAM-dependent_MTases_sf"/>
</dbReference>
<comment type="caution">
    <text evidence="1">The sequence shown here is derived from an EMBL/GenBank/DDBJ whole genome shotgun (WGS) entry which is preliminary data.</text>
</comment>
<organism evidence="1">
    <name type="scientific">marine sediment metagenome</name>
    <dbReference type="NCBI Taxonomy" id="412755"/>
    <lineage>
        <taxon>unclassified sequences</taxon>
        <taxon>metagenomes</taxon>
        <taxon>ecological metagenomes</taxon>
    </lineage>
</organism>
<dbReference type="AlphaFoldDB" id="A0A0F9IZQ9"/>